<dbReference type="Pfam" id="PF03471">
    <property type="entry name" value="CorC_HlyC"/>
    <property type="match status" value="1"/>
</dbReference>
<sequence length="469" mass="49481">MNLPLILLAAAFLLILANGFFVAAEFGLVTVERPEAERVAAQGDRRARAVVRALRELSFQLSGTQLGITLTSLVTGMLAEPALAQLLHGPLTAVGLPPGGVSGAAVGCGMLAASAVQMVIGELVPKNWAVSRPLAVARFAARPQRLFSCLFRPVIALLNAAANRVVRLFGVQPAEELASARTPGELVSLARHSARAGALEQDTADLFVRTLGLGGLTAQHVMTPRVRVSALQALATAADVLNLTRATGLSRFPVYDGSLDEVTGIVHLKHALAVPAHRRLHTPASRVAVPPLLVPQTLPVQPLLERLRSEQPMAVVVDEYGGTAGVVTLEDIVEEIVGEVRDEHDGQLYDEPPTLAPAPPEPGGAAAWEADGGCRVSALRHIGLEVPEGPYETLAGLVADLLGRIPAPGDTAQLRLPGGHQHPTREWQLKVRRVAHHRAERVRIVAGGRSQGEPVPLACGRKRAGAGLR</sequence>
<keyword evidence="4 10" id="KW-0812">Transmembrane</keyword>
<evidence type="ECO:0000256" key="3">
    <source>
        <dbReference type="ARBA" id="ARBA00022475"/>
    </source>
</evidence>
<dbReference type="InterPro" id="IPR000644">
    <property type="entry name" value="CBS_dom"/>
</dbReference>
<comment type="subcellular location">
    <subcellularLocation>
        <location evidence="1">Cell membrane</location>
        <topology evidence="1">Multi-pass membrane protein</topology>
    </subcellularLocation>
</comment>
<evidence type="ECO:0000256" key="1">
    <source>
        <dbReference type="ARBA" id="ARBA00004651"/>
    </source>
</evidence>
<dbReference type="SUPFAM" id="SSF56176">
    <property type="entry name" value="FAD-binding/transporter-associated domain-like"/>
    <property type="match status" value="1"/>
</dbReference>
<dbReference type="Pfam" id="PF01595">
    <property type="entry name" value="CNNM"/>
    <property type="match status" value="1"/>
</dbReference>
<evidence type="ECO:0000256" key="7">
    <source>
        <dbReference type="ARBA" id="ARBA00023122"/>
    </source>
</evidence>
<evidence type="ECO:0000313" key="14">
    <source>
        <dbReference type="Proteomes" id="UP001214441"/>
    </source>
</evidence>
<dbReference type="SMART" id="SM01091">
    <property type="entry name" value="CorC_HlyC"/>
    <property type="match status" value="1"/>
</dbReference>
<evidence type="ECO:0000259" key="11">
    <source>
        <dbReference type="PROSITE" id="PS51371"/>
    </source>
</evidence>
<dbReference type="InterPro" id="IPR036318">
    <property type="entry name" value="FAD-bd_PCMH-like_sf"/>
</dbReference>
<name>A0ABT6ZTN8_9ACTN</name>
<dbReference type="Gene3D" id="3.30.465.10">
    <property type="match status" value="1"/>
</dbReference>
<dbReference type="Proteomes" id="UP001214441">
    <property type="component" value="Unassembled WGS sequence"/>
</dbReference>
<protein>
    <submittedName>
        <fullName evidence="13">Hemolysin family protein</fullName>
    </submittedName>
</protein>
<dbReference type="InterPro" id="IPR002550">
    <property type="entry name" value="CNNM"/>
</dbReference>
<dbReference type="EMBL" id="JANCPR020000008">
    <property type="protein sequence ID" value="MDJ1132425.1"/>
    <property type="molecule type" value="Genomic_DNA"/>
</dbReference>
<organism evidence="13 14">
    <name type="scientific">Streptomyces iconiensis</name>
    <dbReference type="NCBI Taxonomy" id="1384038"/>
    <lineage>
        <taxon>Bacteria</taxon>
        <taxon>Bacillati</taxon>
        <taxon>Actinomycetota</taxon>
        <taxon>Actinomycetes</taxon>
        <taxon>Kitasatosporales</taxon>
        <taxon>Streptomycetaceae</taxon>
        <taxon>Streptomyces</taxon>
    </lineage>
</organism>
<dbReference type="Gene3D" id="3.10.580.10">
    <property type="entry name" value="CBS-domain"/>
    <property type="match status" value="1"/>
</dbReference>
<comment type="caution">
    <text evidence="13">The sequence shown here is derived from an EMBL/GenBank/DDBJ whole genome shotgun (WGS) entry which is preliminary data.</text>
</comment>
<evidence type="ECO:0000313" key="13">
    <source>
        <dbReference type="EMBL" id="MDJ1132425.1"/>
    </source>
</evidence>
<dbReference type="PROSITE" id="PS51371">
    <property type="entry name" value="CBS"/>
    <property type="match status" value="2"/>
</dbReference>
<dbReference type="Pfam" id="PF00571">
    <property type="entry name" value="CBS"/>
    <property type="match status" value="1"/>
</dbReference>
<evidence type="ECO:0000259" key="12">
    <source>
        <dbReference type="PROSITE" id="PS51846"/>
    </source>
</evidence>
<dbReference type="InterPro" id="IPR005170">
    <property type="entry name" value="Transptr-assoc_dom"/>
</dbReference>
<evidence type="ECO:0000256" key="8">
    <source>
        <dbReference type="ARBA" id="ARBA00023136"/>
    </source>
</evidence>
<evidence type="ECO:0000256" key="2">
    <source>
        <dbReference type="ARBA" id="ARBA00006337"/>
    </source>
</evidence>
<keyword evidence="6 10" id="KW-1133">Transmembrane helix</keyword>
<dbReference type="InterPro" id="IPR051676">
    <property type="entry name" value="UPF0053_domain"/>
</dbReference>
<dbReference type="InterPro" id="IPR016169">
    <property type="entry name" value="FAD-bd_PCMH_sub2"/>
</dbReference>
<dbReference type="PROSITE" id="PS51846">
    <property type="entry name" value="CNNM"/>
    <property type="match status" value="1"/>
</dbReference>
<feature type="domain" description="CBS" evidence="11">
    <location>
        <begin position="284"/>
        <end position="343"/>
    </location>
</feature>
<dbReference type="CDD" id="cd04590">
    <property type="entry name" value="CBS_pair_CorC_HlyC_assoc"/>
    <property type="match status" value="1"/>
</dbReference>
<dbReference type="PANTHER" id="PTHR43099:SF6">
    <property type="entry name" value="UPF0053 PROTEIN RV1842C"/>
    <property type="match status" value="1"/>
</dbReference>
<dbReference type="PANTHER" id="PTHR43099">
    <property type="entry name" value="UPF0053 PROTEIN YRKA"/>
    <property type="match status" value="1"/>
</dbReference>
<feature type="domain" description="CNNM transmembrane" evidence="12">
    <location>
        <begin position="1"/>
        <end position="203"/>
    </location>
</feature>
<evidence type="ECO:0000256" key="5">
    <source>
        <dbReference type="ARBA" id="ARBA00022737"/>
    </source>
</evidence>
<evidence type="ECO:0000256" key="10">
    <source>
        <dbReference type="PROSITE-ProRule" id="PRU01193"/>
    </source>
</evidence>
<dbReference type="InterPro" id="IPR046342">
    <property type="entry name" value="CBS_dom_sf"/>
</dbReference>
<proteinExistence type="inferred from homology"/>
<keyword evidence="14" id="KW-1185">Reference proteome</keyword>
<evidence type="ECO:0000256" key="4">
    <source>
        <dbReference type="ARBA" id="ARBA00022692"/>
    </source>
</evidence>
<comment type="similarity">
    <text evidence="2">Belongs to the UPF0053 family.</text>
</comment>
<dbReference type="SUPFAM" id="SSF54631">
    <property type="entry name" value="CBS-domain pair"/>
    <property type="match status" value="1"/>
</dbReference>
<keyword evidence="8 10" id="KW-0472">Membrane</keyword>
<keyword evidence="7 9" id="KW-0129">CBS domain</keyword>
<dbReference type="InterPro" id="IPR044751">
    <property type="entry name" value="Ion_transp-like_CBS"/>
</dbReference>
<dbReference type="RefSeq" id="WP_274038960.1">
    <property type="nucleotide sequence ID" value="NZ_JANCPR020000008.1"/>
</dbReference>
<accession>A0ABT6ZTN8</accession>
<evidence type="ECO:0000256" key="6">
    <source>
        <dbReference type="ARBA" id="ARBA00022989"/>
    </source>
</evidence>
<evidence type="ECO:0000256" key="9">
    <source>
        <dbReference type="PROSITE-ProRule" id="PRU00703"/>
    </source>
</evidence>
<reference evidence="13 14" key="1">
    <citation type="submission" date="2023-05" db="EMBL/GenBank/DDBJ databases">
        <title>Streptantibioticus silvisoli sp. nov., acidotolerant actinomycetes 1 from pine litter.</title>
        <authorList>
            <person name="Swiecimska M."/>
            <person name="Golinska P."/>
            <person name="Sangal V."/>
            <person name="Wachnowicz B."/>
            <person name="Goodfellow M."/>
        </authorList>
    </citation>
    <scope>NUCLEOTIDE SEQUENCE [LARGE SCALE GENOMIC DNA]</scope>
    <source>
        <strain evidence="13 14">DSM 42109</strain>
    </source>
</reference>
<gene>
    <name evidence="13" type="ORF">NMN56_010785</name>
</gene>
<keyword evidence="3" id="KW-1003">Cell membrane</keyword>
<keyword evidence="5" id="KW-0677">Repeat</keyword>
<feature type="domain" description="CBS" evidence="11">
    <location>
        <begin position="222"/>
        <end position="283"/>
    </location>
</feature>